<proteinExistence type="predicted"/>
<dbReference type="Proteomes" id="UP000031774">
    <property type="component" value="Chromosome"/>
</dbReference>
<feature type="domain" description="EF-hand" evidence="1">
    <location>
        <begin position="59"/>
        <end position="94"/>
    </location>
</feature>
<dbReference type="HOGENOM" id="CLU_096804_0_1_11"/>
<evidence type="ECO:0000313" key="2">
    <source>
        <dbReference type="EMBL" id="AJF65993.1"/>
    </source>
</evidence>
<accession>A0A0B5I8K7</accession>
<dbReference type="InterPro" id="IPR011992">
    <property type="entry name" value="EF-hand-dom_pair"/>
</dbReference>
<dbReference type="PANTHER" id="PTHR10827:SF52">
    <property type="entry name" value="IP16409P"/>
    <property type="match status" value="1"/>
</dbReference>
<dbReference type="Gene3D" id="1.10.238.10">
    <property type="entry name" value="EF-hand"/>
    <property type="match status" value="1"/>
</dbReference>
<dbReference type="Pfam" id="PF13499">
    <property type="entry name" value="EF-hand_7"/>
    <property type="match status" value="1"/>
</dbReference>
<feature type="domain" description="EF-hand" evidence="1">
    <location>
        <begin position="8"/>
        <end position="43"/>
    </location>
</feature>
<dbReference type="InterPro" id="IPR018247">
    <property type="entry name" value="EF_Hand_1_Ca_BS"/>
</dbReference>
<name>A0A0B5I8K7_9ACTN</name>
<evidence type="ECO:0000259" key="1">
    <source>
        <dbReference type="PROSITE" id="PS50222"/>
    </source>
</evidence>
<dbReference type="RefSeq" id="WP_041130010.1">
    <property type="nucleotide sequence ID" value="NZ_CP010407.1"/>
</dbReference>
<dbReference type="PROSITE" id="PS00018">
    <property type="entry name" value="EF_HAND_1"/>
    <property type="match status" value="3"/>
</dbReference>
<dbReference type="Pfam" id="PF13202">
    <property type="entry name" value="EF-hand_5"/>
    <property type="match status" value="2"/>
</dbReference>
<protein>
    <recommendedName>
        <fullName evidence="1">EF-hand domain-containing protein</fullName>
    </recommendedName>
</protein>
<reference evidence="2 3" key="1">
    <citation type="submission" date="2014-12" db="EMBL/GenBank/DDBJ databases">
        <title>Complete genome sequence of Streptomyces vietnamensis strain GIMV4.0001, a genetic manipulable producer of the benzoisochromanequinone antibiotic granaticin.</title>
        <authorList>
            <person name="Deng M.R."/>
            <person name="Guo J."/>
            <person name="Ma L.Y."/>
            <person name="Feng G.D."/>
            <person name="Mo C.Y."/>
            <person name="Zhu H.H."/>
        </authorList>
    </citation>
    <scope>NUCLEOTIDE SEQUENCE [LARGE SCALE GENOMIC DNA]</scope>
    <source>
        <strain evidence="3">GIMV4.0001</strain>
    </source>
</reference>
<feature type="domain" description="EF-hand" evidence="1">
    <location>
        <begin position="100"/>
        <end position="135"/>
    </location>
</feature>
<dbReference type="EMBL" id="CP010407">
    <property type="protein sequence ID" value="AJF65993.1"/>
    <property type="molecule type" value="Genomic_DNA"/>
</dbReference>
<dbReference type="SUPFAM" id="SSF47473">
    <property type="entry name" value="EF-hand"/>
    <property type="match status" value="1"/>
</dbReference>
<dbReference type="STRING" id="362257.SVTN_17955"/>
<dbReference type="GO" id="GO:0005509">
    <property type="term" value="F:calcium ion binding"/>
    <property type="evidence" value="ECO:0007669"/>
    <property type="project" value="InterPro"/>
</dbReference>
<keyword evidence="3" id="KW-1185">Reference proteome</keyword>
<dbReference type="SMART" id="SM00054">
    <property type="entry name" value="EFh"/>
    <property type="match status" value="4"/>
</dbReference>
<dbReference type="PROSITE" id="PS50222">
    <property type="entry name" value="EF_HAND_2"/>
    <property type="match status" value="3"/>
</dbReference>
<organism evidence="2 3">
    <name type="scientific">Streptomyces vietnamensis</name>
    <dbReference type="NCBI Taxonomy" id="362257"/>
    <lineage>
        <taxon>Bacteria</taxon>
        <taxon>Bacillati</taxon>
        <taxon>Actinomycetota</taxon>
        <taxon>Actinomycetes</taxon>
        <taxon>Kitasatosporales</taxon>
        <taxon>Streptomycetaceae</taxon>
        <taxon>Streptomyces</taxon>
    </lineage>
</organism>
<dbReference type="AlphaFoldDB" id="A0A0B5I8K7"/>
<sequence length="184" mass="20801">MATATADPLARKYQRVFQHLDADGNGYIEQSDFASFVDRLAKEYKLPKKDQKVRAITAAFDMLWNELVRHADTNHDNRISEEEYIASVRLTVDDTTRFNATDALANALFDIMDVNGDGQISKDEFIRLQQNVWGISAPDAIDTFIALDTDGDGGLSRQECVKGCRQYFNSNSLDEPGSWFFGRF</sequence>
<dbReference type="CDD" id="cd00051">
    <property type="entry name" value="EFh"/>
    <property type="match status" value="3"/>
</dbReference>
<dbReference type="PANTHER" id="PTHR10827">
    <property type="entry name" value="RETICULOCALBIN"/>
    <property type="match status" value="1"/>
</dbReference>
<dbReference type="InterPro" id="IPR002048">
    <property type="entry name" value="EF_hand_dom"/>
</dbReference>
<gene>
    <name evidence="2" type="ORF">SVTN_17955</name>
</gene>
<dbReference type="KEGG" id="svt:SVTN_17955"/>
<evidence type="ECO:0000313" key="3">
    <source>
        <dbReference type="Proteomes" id="UP000031774"/>
    </source>
</evidence>